<dbReference type="GO" id="GO:0008270">
    <property type="term" value="F:zinc ion binding"/>
    <property type="evidence" value="ECO:0007669"/>
    <property type="project" value="InterPro"/>
</dbReference>
<evidence type="ECO:0008006" key="2">
    <source>
        <dbReference type="Google" id="ProtNLM"/>
    </source>
</evidence>
<organism evidence="1">
    <name type="scientific">Tanacetum cinerariifolium</name>
    <name type="common">Dalmatian daisy</name>
    <name type="synonym">Chrysanthemum cinerariifolium</name>
    <dbReference type="NCBI Taxonomy" id="118510"/>
    <lineage>
        <taxon>Eukaryota</taxon>
        <taxon>Viridiplantae</taxon>
        <taxon>Streptophyta</taxon>
        <taxon>Embryophyta</taxon>
        <taxon>Tracheophyta</taxon>
        <taxon>Spermatophyta</taxon>
        <taxon>Magnoliopsida</taxon>
        <taxon>eudicotyledons</taxon>
        <taxon>Gunneridae</taxon>
        <taxon>Pentapetalae</taxon>
        <taxon>asterids</taxon>
        <taxon>campanulids</taxon>
        <taxon>Asterales</taxon>
        <taxon>Asteraceae</taxon>
        <taxon>Asteroideae</taxon>
        <taxon>Anthemideae</taxon>
        <taxon>Anthemidinae</taxon>
        <taxon>Tanacetum</taxon>
    </lineage>
</organism>
<reference evidence="1" key="1">
    <citation type="journal article" date="2019" name="Sci. Rep.">
        <title>Draft genome of Tanacetum cinerariifolium, the natural source of mosquito coil.</title>
        <authorList>
            <person name="Yamashiro T."/>
            <person name="Shiraishi A."/>
            <person name="Satake H."/>
            <person name="Nakayama K."/>
        </authorList>
    </citation>
    <scope>NUCLEOTIDE SEQUENCE</scope>
</reference>
<protein>
    <recommendedName>
        <fullName evidence="2">UBN2 domain-containing protein</fullName>
    </recommendedName>
</protein>
<dbReference type="SUPFAM" id="SSF57756">
    <property type="entry name" value="Retrovirus zinc finger-like domains"/>
    <property type="match status" value="1"/>
</dbReference>
<dbReference type="GO" id="GO:0003676">
    <property type="term" value="F:nucleic acid binding"/>
    <property type="evidence" value="ECO:0007669"/>
    <property type="project" value="InterPro"/>
</dbReference>
<comment type="caution">
    <text evidence="1">The sequence shown here is derived from an EMBL/GenBank/DDBJ whole genome shotgun (WGS) entry which is preliminary data.</text>
</comment>
<dbReference type="EMBL" id="BKCJ010002209">
    <property type="protein sequence ID" value="GEU47012.1"/>
    <property type="molecule type" value="Genomic_DNA"/>
</dbReference>
<evidence type="ECO:0000313" key="1">
    <source>
        <dbReference type="EMBL" id="GEU47012.1"/>
    </source>
</evidence>
<sequence length="373" mass="42236">MKETPYELLKDNEKKQLGKNEEANMTIYNALPRKEYERIDLLTQESKKFSISNEETINSGFTRFNDIMTSLKSLDLDYSSKNHVRKFLHALPLKWRAKVTTIEEAKDLATLPLDELIDNLKVYEMILDNDGVTSKTTKEKVRRDNHFGNRANRFGKGRGNSFENKGSESLKQKEACYNYRIEGHFASECRKPKENKDFMGGAWSDSEDGDEHINDAKCLMAIKSKEAYDGGHVVFGSNLNGKVIGGGNITHDSITITNVEHVSGLAFNLISVESKDDVLKRFKILCKNLENLHDCSIVSIVTNHSSEFAKLQFGSFCEQHGMLYNLLGLITSQSINVLDEVYPKSLKEARGRPIKQVIGELNERTPRSKSKQA</sequence>
<proteinExistence type="predicted"/>
<name>A0A6L2KE75_TANCI</name>
<dbReference type="Pfam" id="PF14223">
    <property type="entry name" value="Retrotran_gag_2"/>
    <property type="match status" value="1"/>
</dbReference>
<dbReference type="InterPro" id="IPR036875">
    <property type="entry name" value="Znf_CCHC_sf"/>
</dbReference>
<dbReference type="AlphaFoldDB" id="A0A6L2KE75"/>
<accession>A0A6L2KE75</accession>
<gene>
    <name evidence="1" type="ORF">Tci_018990</name>
</gene>